<dbReference type="Pfam" id="PF12836">
    <property type="entry name" value="HHH_3"/>
    <property type="match status" value="1"/>
</dbReference>
<dbReference type="OrthoDB" id="8687931at2"/>
<name>Q2L2R7_BORA1</name>
<feature type="chain" id="PRO_5004212138" evidence="2">
    <location>
        <begin position="22"/>
        <end position="129"/>
    </location>
</feature>
<dbReference type="STRING" id="360910.BAV1360"/>
<evidence type="ECO:0000256" key="1">
    <source>
        <dbReference type="SAM" id="MobiDB-lite"/>
    </source>
</evidence>
<evidence type="ECO:0000313" key="3">
    <source>
        <dbReference type="EMBL" id="CAJ48969.1"/>
    </source>
</evidence>
<dbReference type="eggNOG" id="COG1555">
    <property type="taxonomic scope" value="Bacteria"/>
</dbReference>
<proteinExistence type="predicted"/>
<dbReference type="HOGENOM" id="CLU_052011_4_1_4"/>
<feature type="region of interest" description="Disordered" evidence="1">
    <location>
        <begin position="85"/>
        <end position="129"/>
    </location>
</feature>
<dbReference type="GO" id="GO:0015628">
    <property type="term" value="P:protein secretion by the type II secretion system"/>
    <property type="evidence" value="ECO:0007669"/>
    <property type="project" value="TreeGrafter"/>
</dbReference>
<protein>
    <submittedName>
        <fullName evidence="3">Exported protein</fullName>
    </submittedName>
</protein>
<feature type="compositionally biased region" description="Low complexity" evidence="1">
    <location>
        <begin position="87"/>
        <end position="111"/>
    </location>
</feature>
<dbReference type="KEGG" id="bav:BAV1360"/>
<dbReference type="EMBL" id="AM167904">
    <property type="protein sequence ID" value="CAJ48969.1"/>
    <property type="molecule type" value="Genomic_DNA"/>
</dbReference>
<organism evidence="3 4">
    <name type="scientific">Bordetella avium (strain 197N)</name>
    <dbReference type="NCBI Taxonomy" id="360910"/>
    <lineage>
        <taxon>Bacteria</taxon>
        <taxon>Pseudomonadati</taxon>
        <taxon>Pseudomonadota</taxon>
        <taxon>Betaproteobacteria</taxon>
        <taxon>Burkholderiales</taxon>
        <taxon>Alcaligenaceae</taxon>
        <taxon>Bordetella</taxon>
    </lineage>
</organism>
<keyword evidence="2" id="KW-0732">Signal</keyword>
<sequence>MRFAPLLCTALLLGAAFPATALDLNSATAAQLRELKGVGPRSAELIVRERERGGPFLSLQDLSERVRGIGERKIAGFAEAGLTVGQAPSSRTAVSAPPAVPPAASSSASTRKPGASSNKPAPAKAVRQP</sequence>
<reference evidence="3 4" key="1">
    <citation type="journal article" date="2006" name="J. Bacteriol.">
        <title>Comparison of the genome sequence of the poultry pathogen Bordetella avium with those of B. bronchiseptica, B. pertussis, and B. parapertussis reveals extensive diversity in surface structures associated with host interaction.</title>
        <authorList>
            <person name="Sebaihia M."/>
            <person name="Preston A."/>
            <person name="Maskell D.J."/>
            <person name="Kuzmiak H."/>
            <person name="Connell T.D."/>
            <person name="King N.D."/>
            <person name="Orndorff P.E."/>
            <person name="Miyamoto D.M."/>
            <person name="Thomson N.R."/>
            <person name="Harris D."/>
            <person name="Goble A."/>
            <person name="Lord A."/>
            <person name="Murphy L."/>
            <person name="Quail M.A."/>
            <person name="Rutter S."/>
            <person name="Squares R."/>
            <person name="Squares S."/>
            <person name="Woodward J."/>
            <person name="Parkhill J."/>
            <person name="Temple L.M."/>
        </authorList>
    </citation>
    <scope>NUCLEOTIDE SEQUENCE [LARGE SCALE GENOMIC DNA]</scope>
    <source>
        <strain evidence="3 4">197N</strain>
    </source>
</reference>
<accession>Q2L2R7</accession>
<dbReference type="GO" id="GO:0015627">
    <property type="term" value="C:type II protein secretion system complex"/>
    <property type="evidence" value="ECO:0007669"/>
    <property type="project" value="TreeGrafter"/>
</dbReference>
<feature type="signal peptide" evidence="2">
    <location>
        <begin position="1"/>
        <end position="21"/>
    </location>
</feature>
<keyword evidence="4" id="KW-1185">Reference proteome</keyword>
<dbReference type="PANTHER" id="PTHR21180">
    <property type="entry name" value="ENDONUCLEASE/EXONUCLEASE/PHOSPHATASE FAMILY DOMAIN-CONTAINING PROTEIN 1"/>
    <property type="match status" value="1"/>
</dbReference>
<gene>
    <name evidence="3" type="ordered locus">BAV1360</name>
</gene>
<evidence type="ECO:0000256" key="2">
    <source>
        <dbReference type="SAM" id="SignalP"/>
    </source>
</evidence>
<dbReference type="Proteomes" id="UP000001977">
    <property type="component" value="Chromosome"/>
</dbReference>
<dbReference type="InterPro" id="IPR010994">
    <property type="entry name" value="RuvA_2-like"/>
</dbReference>
<evidence type="ECO:0000313" key="4">
    <source>
        <dbReference type="Proteomes" id="UP000001977"/>
    </source>
</evidence>
<dbReference type="RefSeq" id="WP_012417041.1">
    <property type="nucleotide sequence ID" value="NC_010645.1"/>
</dbReference>
<dbReference type="AlphaFoldDB" id="Q2L2R7"/>
<dbReference type="PANTHER" id="PTHR21180:SF32">
    <property type="entry name" value="ENDONUCLEASE_EXONUCLEASE_PHOSPHATASE FAMILY DOMAIN-CONTAINING PROTEIN 1"/>
    <property type="match status" value="1"/>
</dbReference>
<dbReference type="InterPro" id="IPR051675">
    <property type="entry name" value="Endo/Exo/Phosphatase_dom_1"/>
</dbReference>
<dbReference type="SUPFAM" id="SSF47781">
    <property type="entry name" value="RuvA domain 2-like"/>
    <property type="match status" value="1"/>
</dbReference>
<dbReference type="Gene3D" id="1.10.150.280">
    <property type="entry name" value="AF1531-like domain"/>
    <property type="match status" value="1"/>
</dbReference>